<evidence type="ECO:0000313" key="5">
    <source>
        <dbReference type="Proteomes" id="UP001177003"/>
    </source>
</evidence>
<keyword evidence="1" id="KW-0694">RNA-binding</keyword>
<dbReference type="InterPro" id="IPR012677">
    <property type="entry name" value="Nucleotide-bd_a/b_plait_sf"/>
</dbReference>
<dbReference type="Proteomes" id="UP001177003">
    <property type="component" value="Chromosome 5"/>
</dbReference>
<organism evidence="4 5">
    <name type="scientific">Lactuca saligna</name>
    <name type="common">Willowleaf lettuce</name>
    <dbReference type="NCBI Taxonomy" id="75948"/>
    <lineage>
        <taxon>Eukaryota</taxon>
        <taxon>Viridiplantae</taxon>
        <taxon>Streptophyta</taxon>
        <taxon>Embryophyta</taxon>
        <taxon>Tracheophyta</taxon>
        <taxon>Spermatophyta</taxon>
        <taxon>Magnoliopsida</taxon>
        <taxon>eudicotyledons</taxon>
        <taxon>Gunneridae</taxon>
        <taxon>Pentapetalae</taxon>
        <taxon>asterids</taxon>
        <taxon>campanulids</taxon>
        <taxon>Asterales</taxon>
        <taxon>Asteraceae</taxon>
        <taxon>Cichorioideae</taxon>
        <taxon>Cichorieae</taxon>
        <taxon>Lactucinae</taxon>
        <taxon>Lactuca</taxon>
    </lineage>
</organism>
<keyword evidence="5" id="KW-1185">Reference proteome</keyword>
<dbReference type="CDD" id="cd00590">
    <property type="entry name" value="RRM_SF"/>
    <property type="match status" value="1"/>
</dbReference>
<sequence length="142" mass="16331">MSEPCRVCIESARGVRKEALRNVFSKFGEVVDVYMVKKKDVNRKSFAFVRFKKANNNELELERALQGIKIRNIILDINIARFERNQESTNTGNRLNRHLNRFTQAINVTKKDKRTFSEVAASGSKSFHIPPPPPPNMKNVLD</sequence>
<evidence type="ECO:0000259" key="3">
    <source>
        <dbReference type="PROSITE" id="PS50102"/>
    </source>
</evidence>
<evidence type="ECO:0000256" key="1">
    <source>
        <dbReference type="PROSITE-ProRule" id="PRU00176"/>
    </source>
</evidence>
<dbReference type="InterPro" id="IPR000504">
    <property type="entry name" value="RRM_dom"/>
</dbReference>
<dbReference type="EMBL" id="OX465081">
    <property type="protein sequence ID" value="CAI9285375.1"/>
    <property type="molecule type" value="Genomic_DNA"/>
</dbReference>
<name>A0AA35Z3V0_LACSI</name>
<dbReference type="GO" id="GO:0003723">
    <property type="term" value="F:RNA binding"/>
    <property type="evidence" value="ECO:0007669"/>
    <property type="project" value="UniProtKB-UniRule"/>
</dbReference>
<accession>A0AA35Z3V0</accession>
<evidence type="ECO:0000313" key="4">
    <source>
        <dbReference type="EMBL" id="CAI9285375.1"/>
    </source>
</evidence>
<gene>
    <name evidence="4" type="ORF">LSALG_LOCUS24848</name>
</gene>
<dbReference type="Gene3D" id="3.30.70.330">
    <property type="match status" value="1"/>
</dbReference>
<feature type="domain" description="RRM" evidence="3">
    <location>
        <begin position="1"/>
        <end position="82"/>
    </location>
</feature>
<protein>
    <recommendedName>
        <fullName evidence="3">RRM domain-containing protein</fullName>
    </recommendedName>
</protein>
<dbReference type="InterPro" id="IPR035979">
    <property type="entry name" value="RBD_domain_sf"/>
</dbReference>
<dbReference type="PROSITE" id="PS50102">
    <property type="entry name" value="RRM"/>
    <property type="match status" value="1"/>
</dbReference>
<dbReference type="Pfam" id="PF00076">
    <property type="entry name" value="RRM_1"/>
    <property type="match status" value="1"/>
</dbReference>
<dbReference type="AlphaFoldDB" id="A0AA35Z3V0"/>
<evidence type="ECO:0000256" key="2">
    <source>
        <dbReference type="SAM" id="MobiDB-lite"/>
    </source>
</evidence>
<dbReference type="SUPFAM" id="SSF54928">
    <property type="entry name" value="RNA-binding domain, RBD"/>
    <property type="match status" value="1"/>
</dbReference>
<reference evidence="4" key="1">
    <citation type="submission" date="2023-04" db="EMBL/GenBank/DDBJ databases">
        <authorList>
            <person name="Vijverberg K."/>
            <person name="Xiong W."/>
            <person name="Schranz E."/>
        </authorList>
    </citation>
    <scope>NUCLEOTIDE SEQUENCE</scope>
</reference>
<feature type="region of interest" description="Disordered" evidence="2">
    <location>
        <begin position="120"/>
        <end position="142"/>
    </location>
</feature>
<proteinExistence type="predicted"/>